<dbReference type="Gene3D" id="2.102.10.10">
    <property type="entry name" value="Rieske [2Fe-2S] iron-sulphur domain"/>
    <property type="match status" value="1"/>
</dbReference>
<protein>
    <recommendedName>
        <fullName evidence="5">Rieske domain-containing protein</fullName>
    </recommendedName>
</protein>
<dbReference type="SUPFAM" id="SSF50022">
    <property type="entry name" value="ISP domain"/>
    <property type="match status" value="1"/>
</dbReference>
<name>A0A367GR42_9SPHI</name>
<evidence type="ECO:0000259" key="5">
    <source>
        <dbReference type="PROSITE" id="PS51296"/>
    </source>
</evidence>
<keyword evidence="4" id="KW-0411">Iron-sulfur</keyword>
<dbReference type="GO" id="GO:0046872">
    <property type="term" value="F:metal ion binding"/>
    <property type="evidence" value="ECO:0007669"/>
    <property type="project" value="UniProtKB-KW"/>
</dbReference>
<keyword evidence="3" id="KW-0408">Iron</keyword>
<keyword evidence="1" id="KW-0001">2Fe-2S</keyword>
<dbReference type="InterPro" id="IPR036922">
    <property type="entry name" value="Rieske_2Fe-2S_sf"/>
</dbReference>
<dbReference type="AlphaFoldDB" id="A0A367GR42"/>
<dbReference type="Proteomes" id="UP000253209">
    <property type="component" value="Unassembled WGS sequence"/>
</dbReference>
<evidence type="ECO:0000256" key="3">
    <source>
        <dbReference type="ARBA" id="ARBA00023004"/>
    </source>
</evidence>
<feature type="domain" description="Rieske" evidence="5">
    <location>
        <begin position="57"/>
        <end position="132"/>
    </location>
</feature>
<comment type="caution">
    <text evidence="6">The sequence shown here is derived from an EMBL/GenBank/DDBJ whole genome shotgun (WGS) entry which is preliminary data.</text>
</comment>
<gene>
    <name evidence="6" type="ORF">DJ568_06545</name>
</gene>
<evidence type="ECO:0000313" key="6">
    <source>
        <dbReference type="EMBL" id="RCH55545.1"/>
    </source>
</evidence>
<accession>A0A367GR42</accession>
<dbReference type="OrthoDB" id="1201186at2"/>
<evidence type="ECO:0000256" key="1">
    <source>
        <dbReference type="ARBA" id="ARBA00022714"/>
    </source>
</evidence>
<dbReference type="InterPro" id="IPR017941">
    <property type="entry name" value="Rieske_2Fe-2S"/>
</dbReference>
<reference evidence="6 7" key="1">
    <citation type="submission" date="2018-05" db="EMBL/GenBank/DDBJ databases">
        <title>Mucilaginibacter hurinus sp. nov., isolated from briquette warehouse soil.</title>
        <authorList>
            <person name="Choi L."/>
        </authorList>
    </citation>
    <scope>NUCLEOTIDE SEQUENCE [LARGE SCALE GENOMIC DNA]</scope>
    <source>
        <strain evidence="6 7">ZR32</strain>
    </source>
</reference>
<dbReference type="PROSITE" id="PS51296">
    <property type="entry name" value="RIESKE"/>
    <property type="match status" value="1"/>
</dbReference>
<keyword evidence="2" id="KW-0479">Metal-binding</keyword>
<proteinExistence type="predicted"/>
<evidence type="ECO:0000256" key="4">
    <source>
        <dbReference type="ARBA" id="ARBA00023014"/>
    </source>
</evidence>
<organism evidence="6 7">
    <name type="scientific">Mucilaginibacter hurinus</name>
    <dbReference type="NCBI Taxonomy" id="2201324"/>
    <lineage>
        <taxon>Bacteria</taxon>
        <taxon>Pseudomonadati</taxon>
        <taxon>Bacteroidota</taxon>
        <taxon>Sphingobacteriia</taxon>
        <taxon>Sphingobacteriales</taxon>
        <taxon>Sphingobacteriaceae</taxon>
        <taxon>Mucilaginibacter</taxon>
    </lineage>
</organism>
<evidence type="ECO:0000256" key="2">
    <source>
        <dbReference type="ARBA" id="ARBA00022723"/>
    </source>
</evidence>
<sequence length="134" mass="14954">MRKLAAVVLLSICIISCGKQRDVVPYVRVNRIIQKSDIRFSEGTGVIFENGIGVAGIIVYRRPDGNYVAYDQCSSYQPEKLCKVVLDNTGLQVEDPCSGSKFLLFDGSVVKGPAERMLRQYTVVETQYEIQITN</sequence>
<dbReference type="EMBL" id="QGDC01000003">
    <property type="protein sequence ID" value="RCH55545.1"/>
    <property type="molecule type" value="Genomic_DNA"/>
</dbReference>
<dbReference type="RefSeq" id="WP_114004460.1">
    <property type="nucleotide sequence ID" value="NZ_QGDC01000003.1"/>
</dbReference>
<dbReference type="GO" id="GO:0051537">
    <property type="term" value="F:2 iron, 2 sulfur cluster binding"/>
    <property type="evidence" value="ECO:0007669"/>
    <property type="project" value="UniProtKB-KW"/>
</dbReference>
<evidence type="ECO:0000313" key="7">
    <source>
        <dbReference type="Proteomes" id="UP000253209"/>
    </source>
</evidence>
<keyword evidence="7" id="KW-1185">Reference proteome</keyword>